<gene>
    <name evidence="1" type="ORF">E2C01_020951</name>
</gene>
<reference evidence="1 2" key="1">
    <citation type="submission" date="2019-05" db="EMBL/GenBank/DDBJ databases">
        <title>Another draft genome of Portunus trituberculatus and its Hox gene families provides insights of decapod evolution.</title>
        <authorList>
            <person name="Jeong J.-H."/>
            <person name="Song I."/>
            <person name="Kim S."/>
            <person name="Choi T."/>
            <person name="Kim D."/>
            <person name="Ryu S."/>
            <person name="Kim W."/>
        </authorList>
    </citation>
    <scope>NUCLEOTIDE SEQUENCE [LARGE SCALE GENOMIC DNA]</scope>
    <source>
        <tissue evidence="1">Muscle</tissue>
    </source>
</reference>
<dbReference type="Proteomes" id="UP000324222">
    <property type="component" value="Unassembled WGS sequence"/>
</dbReference>
<dbReference type="EMBL" id="VSRR010001799">
    <property type="protein sequence ID" value="MPC27770.1"/>
    <property type="molecule type" value="Genomic_DNA"/>
</dbReference>
<organism evidence="1 2">
    <name type="scientific">Portunus trituberculatus</name>
    <name type="common">Swimming crab</name>
    <name type="synonym">Neptunus trituberculatus</name>
    <dbReference type="NCBI Taxonomy" id="210409"/>
    <lineage>
        <taxon>Eukaryota</taxon>
        <taxon>Metazoa</taxon>
        <taxon>Ecdysozoa</taxon>
        <taxon>Arthropoda</taxon>
        <taxon>Crustacea</taxon>
        <taxon>Multicrustacea</taxon>
        <taxon>Malacostraca</taxon>
        <taxon>Eumalacostraca</taxon>
        <taxon>Eucarida</taxon>
        <taxon>Decapoda</taxon>
        <taxon>Pleocyemata</taxon>
        <taxon>Brachyura</taxon>
        <taxon>Eubrachyura</taxon>
        <taxon>Portunoidea</taxon>
        <taxon>Portunidae</taxon>
        <taxon>Portuninae</taxon>
        <taxon>Portunus</taxon>
    </lineage>
</organism>
<sequence length="90" mass="9954">MQSTTASVEHRSRYFRHWCLGFFFSFWNLTVIYGEASNNEAVSGLQQRTAAVRVAPAKVAPVVEGGARHPCLPLPSGLRRSPDRASPRVV</sequence>
<keyword evidence="2" id="KW-1185">Reference proteome</keyword>
<evidence type="ECO:0000313" key="1">
    <source>
        <dbReference type="EMBL" id="MPC27770.1"/>
    </source>
</evidence>
<proteinExistence type="predicted"/>
<protein>
    <submittedName>
        <fullName evidence="1">Uncharacterized protein</fullName>
    </submittedName>
</protein>
<accession>A0A5B7E1H7</accession>
<evidence type="ECO:0000313" key="2">
    <source>
        <dbReference type="Proteomes" id="UP000324222"/>
    </source>
</evidence>
<comment type="caution">
    <text evidence="1">The sequence shown here is derived from an EMBL/GenBank/DDBJ whole genome shotgun (WGS) entry which is preliminary data.</text>
</comment>
<name>A0A5B7E1H7_PORTR</name>
<dbReference type="AlphaFoldDB" id="A0A5B7E1H7"/>